<dbReference type="InterPro" id="IPR008269">
    <property type="entry name" value="Lon_proteolytic"/>
</dbReference>
<dbReference type="InterPro" id="IPR054594">
    <property type="entry name" value="Lon_lid"/>
</dbReference>
<gene>
    <name evidence="6" type="ORF">LEA_04098</name>
</gene>
<evidence type="ECO:0000313" key="6">
    <source>
        <dbReference type="EMBL" id="EKC77591.1"/>
    </source>
</evidence>
<keyword evidence="1 6" id="KW-0645">Protease</keyword>
<dbReference type="Gene3D" id="1.10.8.60">
    <property type="match status" value="1"/>
</dbReference>
<dbReference type="PROSITE" id="PS51786">
    <property type="entry name" value="LON_PROTEOLYTIC"/>
    <property type="match status" value="1"/>
</dbReference>
<dbReference type="GO" id="GO:0005524">
    <property type="term" value="F:ATP binding"/>
    <property type="evidence" value="ECO:0007669"/>
    <property type="project" value="UniProtKB-KW"/>
</dbReference>
<dbReference type="GO" id="GO:0006508">
    <property type="term" value="P:proteolysis"/>
    <property type="evidence" value="ECO:0007669"/>
    <property type="project" value="UniProtKB-KW"/>
</dbReference>
<organism evidence="6">
    <name type="scientific">human gut metagenome</name>
    <dbReference type="NCBI Taxonomy" id="408170"/>
    <lineage>
        <taxon>unclassified sequences</taxon>
        <taxon>metagenomes</taxon>
        <taxon>organismal metagenomes</taxon>
    </lineage>
</organism>
<feature type="non-terminal residue" evidence="6">
    <location>
        <position position="1"/>
    </location>
</feature>
<dbReference type="GO" id="GO:0004176">
    <property type="term" value="F:ATP-dependent peptidase activity"/>
    <property type="evidence" value="ECO:0007669"/>
    <property type="project" value="InterPro"/>
</dbReference>
<dbReference type="InterPro" id="IPR020568">
    <property type="entry name" value="Ribosomal_Su5_D2-typ_SF"/>
</dbReference>
<dbReference type="PANTHER" id="PTHR10046">
    <property type="entry name" value="ATP DEPENDENT LON PROTEASE FAMILY MEMBER"/>
    <property type="match status" value="1"/>
</dbReference>
<feature type="domain" description="Lon proteolytic" evidence="5">
    <location>
        <begin position="110"/>
        <end position="174"/>
    </location>
</feature>
<accession>K1V1C5</accession>
<evidence type="ECO:0000256" key="4">
    <source>
        <dbReference type="ARBA" id="ARBA00022840"/>
    </source>
</evidence>
<dbReference type="InterPro" id="IPR014721">
    <property type="entry name" value="Ribsml_uS5_D2-typ_fold_subgr"/>
</dbReference>
<dbReference type="GO" id="GO:0030163">
    <property type="term" value="P:protein catabolic process"/>
    <property type="evidence" value="ECO:0007669"/>
    <property type="project" value="InterPro"/>
</dbReference>
<comment type="caution">
    <text evidence="6">The sequence shown here is derived from an EMBL/GenBank/DDBJ whole genome shotgun (WGS) entry which is preliminary data.</text>
</comment>
<keyword evidence="4" id="KW-0067">ATP-binding</keyword>
<reference evidence="6" key="1">
    <citation type="journal article" date="2013" name="Environ. Microbiol.">
        <title>Microbiota from the distal guts of lean and obese adolescents exhibit partial functional redundancy besides clear differences in community structure.</title>
        <authorList>
            <person name="Ferrer M."/>
            <person name="Ruiz A."/>
            <person name="Lanza F."/>
            <person name="Haange S.B."/>
            <person name="Oberbach A."/>
            <person name="Till H."/>
            <person name="Bargiela R."/>
            <person name="Campoy C."/>
            <person name="Segura M.T."/>
            <person name="Richter M."/>
            <person name="von Bergen M."/>
            <person name="Seifert J."/>
            <person name="Suarez A."/>
        </authorList>
    </citation>
    <scope>NUCLEOTIDE SEQUENCE</scope>
</reference>
<keyword evidence="3" id="KW-0378">Hydrolase</keyword>
<dbReference type="SUPFAM" id="SSF52540">
    <property type="entry name" value="P-loop containing nucleoside triphosphate hydrolases"/>
    <property type="match status" value="1"/>
</dbReference>
<dbReference type="Pfam" id="PF05362">
    <property type="entry name" value="Lon_C"/>
    <property type="match status" value="1"/>
</dbReference>
<evidence type="ECO:0000256" key="3">
    <source>
        <dbReference type="ARBA" id="ARBA00022801"/>
    </source>
</evidence>
<dbReference type="EMBL" id="AJWY01002708">
    <property type="protein sequence ID" value="EKC77591.1"/>
    <property type="molecule type" value="Genomic_DNA"/>
</dbReference>
<protein>
    <submittedName>
        <fullName evidence="6">ATP-dependent protease La</fullName>
    </submittedName>
</protein>
<feature type="non-terminal residue" evidence="6">
    <location>
        <position position="174"/>
    </location>
</feature>
<dbReference type="Gene3D" id="3.30.230.10">
    <property type="match status" value="1"/>
</dbReference>
<name>K1V1C5_9ZZZZ</name>
<dbReference type="InterPro" id="IPR027417">
    <property type="entry name" value="P-loop_NTPase"/>
</dbReference>
<dbReference type="GO" id="GO:0004252">
    <property type="term" value="F:serine-type endopeptidase activity"/>
    <property type="evidence" value="ECO:0007669"/>
    <property type="project" value="InterPro"/>
</dbReference>
<sequence length="174" mass="19467">LDRMELIELTSYTREEKFHIAKEHLIPKQIKKHGLKGTQIKINDDVIYMLIDFYTKEAGVRSLERVIASLCRKAAKAVVSGEVKRISFTRKNLKAYLGAEKYLPDEKLSSDEIGVVNGLAWTSVGGVLMPLEVLILEGKGNIETTGSLGDVMKESARLAVSYVRSIARKYNIPE</sequence>
<keyword evidence="2" id="KW-0547">Nucleotide-binding</keyword>
<evidence type="ECO:0000259" key="5">
    <source>
        <dbReference type="PROSITE" id="PS51786"/>
    </source>
</evidence>
<evidence type="ECO:0000256" key="2">
    <source>
        <dbReference type="ARBA" id="ARBA00022741"/>
    </source>
</evidence>
<evidence type="ECO:0000256" key="1">
    <source>
        <dbReference type="ARBA" id="ARBA00022670"/>
    </source>
</evidence>
<dbReference type="AlphaFoldDB" id="K1V1C5"/>
<dbReference type="SUPFAM" id="SSF54211">
    <property type="entry name" value="Ribosomal protein S5 domain 2-like"/>
    <property type="match status" value="1"/>
</dbReference>
<dbReference type="InterPro" id="IPR027065">
    <property type="entry name" value="Lon_Prtase"/>
</dbReference>
<dbReference type="Pfam" id="PF22667">
    <property type="entry name" value="Lon_lid"/>
    <property type="match status" value="1"/>
</dbReference>
<proteinExistence type="predicted"/>